<gene>
    <name evidence="1" type="ORF">ENM78_02945</name>
</gene>
<protein>
    <submittedName>
        <fullName evidence="1">ASCH domain-containing protein</fullName>
    </submittedName>
</protein>
<reference evidence="1" key="1">
    <citation type="journal article" date="2020" name="mSystems">
        <title>Genome- and Community-Level Interaction Insights into Carbon Utilization and Element Cycling Functions of Hydrothermarchaeota in Hydrothermal Sediment.</title>
        <authorList>
            <person name="Zhou Z."/>
            <person name="Liu Y."/>
            <person name="Xu W."/>
            <person name="Pan J."/>
            <person name="Luo Z.H."/>
            <person name="Li M."/>
        </authorList>
    </citation>
    <scope>NUCLEOTIDE SEQUENCE [LARGE SCALE GENOMIC DNA]</scope>
    <source>
        <strain evidence="1">SpSt-1116</strain>
    </source>
</reference>
<dbReference type="EMBL" id="DRZC01000034">
    <property type="protein sequence ID" value="HHQ80406.1"/>
    <property type="molecule type" value="Genomic_DNA"/>
</dbReference>
<comment type="caution">
    <text evidence="1">The sequence shown here is derived from an EMBL/GenBank/DDBJ whole genome shotgun (WGS) entry which is preliminary data.</text>
</comment>
<proteinExistence type="predicted"/>
<dbReference type="InterPro" id="IPR015947">
    <property type="entry name" value="PUA-like_sf"/>
</dbReference>
<organism evidence="1">
    <name type="scientific">Fervidicoccus fontis</name>
    <dbReference type="NCBI Taxonomy" id="683846"/>
    <lineage>
        <taxon>Archaea</taxon>
        <taxon>Thermoproteota</taxon>
        <taxon>Thermoprotei</taxon>
        <taxon>Fervidicoccales</taxon>
        <taxon>Fervidicoccaceae</taxon>
        <taxon>Fervidicoccus</taxon>
    </lineage>
</organism>
<dbReference type="SUPFAM" id="SSF88697">
    <property type="entry name" value="PUA domain-like"/>
    <property type="match status" value="1"/>
</dbReference>
<dbReference type="AlphaFoldDB" id="A0A7J3ZJW3"/>
<sequence length="168" mass="19034">MPISIAIAVPLVATLREYFLFSIRPEYATAIFSGVKRFELRRGSGEELKQGDIAIVYASGRVKRIFGRFIVGRIYRGPPAKIWRIVTSNRDSGVGRDARRYIEGSAVAVAIEVLEPKVFTVRPSLYEIRSIFPSWNPPLSYAKIDVNHPVFRLFIRPLLEEEVPEKGV</sequence>
<evidence type="ECO:0000313" key="1">
    <source>
        <dbReference type="EMBL" id="HHQ80406.1"/>
    </source>
</evidence>
<name>A0A7J3ZJW3_9CREN</name>
<dbReference type="Gene3D" id="2.30.130.30">
    <property type="entry name" value="Hypothetical protein"/>
    <property type="match status" value="1"/>
</dbReference>
<accession>A0A7J3ZJW3</accession>